<dbReference type="PROSITE" id="PS00221">
    <property type="entry name" value="MIP"/>
    <property type="match status" value="1"/>
</dbReference>
<comment type="similarity">
    <text evidence="6">Belongs to the MIP/aquaporin (TC 1.A.8) family.</text>
</comment>
<evidence type="ECO:0000256" key="2">
    <source>
        <dbReference type="ARBA" id="ARBA00022448"/>
    </source>
</evidence>
<feature type="transmembrane region" description="Helical" evidence="7">
    <location>
        <begin position="131"/>
        <end position="154"/>
    </location>
</feature>
<keyword evidence="4 7" id="KW-1133">Transmembrane helix</keyword>
<gene>
    <name evidence="8" type="ORF">EV665_101367</name>
</gene>
<keyword evidence="5 7" id="KW-0472">Membrane</keyword>
<organism evidence="8 9">
    <name type="scientific">Shinella granuli</name>
    <dbReference type="NCBI Taxonomy" id="323621"/>
    <lineage>
        <taxon>Bacteria</taxon>
        <taxon>Pseudomonadati</taxon>
        <taxon>Pseudomonadota</taxon>
        <taxon>Alphaproteobacteria</taxon>
        <taxon>Hyphomicrobiales</taxon>
        <taxon>Rhizobiaceae</taxon>
        <taxon>Shinella</taxon>
    </lineage>
</organism>
<comment type="caution">
    <text evidence="8">The sequence shown here is derived from an EMBL/GenBank/DDBJ whole genome shotgun (WGS) entry which is preliminary data.</text>
</comment>
<dbReference type="NCBIfam" id="NF003838">
    <property type="entry name" value="PRK05420.1"/>
    <property type="match status" value="1"/>
</dbReference>
<dbReference type="AlphaFoldDB" id="A0A4V2RJL4"/>
<dbReference type="SUPFAM" id="SSF81338">
    <property type="entry name" value="Aquaporin-like"/>
    <property type="match status" value="1"/>
</dbReference>
<dbReference type="PANTHER" id="PTHR45724:SF13">
    <property type="entry name" value="AQUAPORIN NIP1-1-RELATED"/>
    <property type="match status" value="1"/>
</dbReference>
<dbReference type="InterPro" id="IPR034294">
    <property type="entry name" value="Aquaporin_transptr"/>
</dbReference>
<dbReference type="PROSITE" id="PS51257">
    <property type="entry name" value="PROKAR_LIPOPROTEIN"/>
    <property type="match status" value="1"/>
</dbReference>
<evidence type="ECO:0000256" key="3">
    <source>
        <dbReference type="ARBA" id="ARBA00022692"/>
    </source>
</evidence>
<feature type="transmembrane region" description="Helical" evidence="7">
    <location>
        <begin position="207"/>
        <end position="228"/>
    </location>
</feature>
<feature type="transmembrane region" description="Helical" evidence="7">
    <location>
        <begin position="85"/>
        <end position="107"/>
    </location>
</feature>
<dbReference type="PANTHER" id="PTHR45724">
    <property type="entry name" value="AQUAPORIN NIP2-1"/>
    <property type="match status" value="1"/>
</dbReference>
<dbReference type="GO" id="GO:0016020">
    <property type="term" value="C:membrane"/>
    <property type="evidence" value="ECO:0007669"/>
    <property type="project" value="UniProtKB-SubCell"/>
</dbReference>
<dbReference type="InterPro" id="IPR000425">
    <property type="entry name" value="MIP"/>
</dbReference>
<dbReference type="PRINTS" id="PR00783">
    <property type="entry name" value="MINTRINSICP"/>
</dbReference>
<feature type="transmembrane region" description="Helical" evidence="7">
    <location>
        <begin position="12"/>
        <end position="33"/>
    </location>
</feature>
<dbReference type="NCBIfam" id="TIGR00861">
    <property type="entry name" value="MIP"/>
    <property type="match status" value="1"/>
</dbReference>
<dbReference type="Proteomes" id="UP000295351">
    <property type="component" value="Unassembled WGS sequence"/>
</dbReference>
<evidence type="ECO:0000313" key="9">
    <source>
        <dbReference type="Proteomes" id="UP000295351"/>
    </source>
</evidence>
<sequence>MGVFMNRKLAAEFIGTFWLVFCGCGSGILAAAFPEAGIGLAGVSLVAGIALMAMIYTIGGISGGHMNPAVSVGLAVAGRFPAGHILPYMVAQVAGATAAGAVLYLIASGKAGFQPGGFAANGYGDLSPGGYSLTAGLVSEVVLTALFLFIVLGATRRRAPVDVAPVVIGLSLTAINLVLIPVTNTSLNPARSTGVAFFAETAALSQLWLFWLAPVLGAVAGAVAWRLVGESSAAQADPALALKANLRA</sequence>
<dbReference type="Gene3D" id="1.20.1080.10">
    <property type="entry name" value="Glycerol uptake facilitator protein"/>
    <property type="match status" value="1"/>
</dbReference>
<evidence type="ECO:0000313" key="8">
    <source>
        <dbReference type="EMBL" id="TCN48630.1"/>
    </source>
</evidence>
<name>A0A4V2RJL4_SHIGR</name>
<dbReference type="GO" id="GO:0015267">
    <property type="term" value="F:channel activity"/>
    <property type="evidence" value="ECO:0007669"/>
    <property type="project" value="InterPro"/>
</dbReference>
<accession>A0A4V2RJL4</accession>
<evidence type="ECO:0000256" key="7">
    <source>
        <dbReference type="SAM" id="Phobius"/>
    </source>
</evidence>
<protein>
    <submittedName>
        <fullName evidence="8">Aquaporin Z</fullName>
    </submittedName>
</protein>
<reference evidence="8 9" key="1">
    <citation type="submission" date="2019-03" db="EMBL/GenBank/DDBJ databases">
        <title>Genomic Encyclopedia of Type Strains, Phase IV (KMG-IV): sequencing the most valuable type-strain genomes for metagenomic binning, comparative biology and taxonomic classification.</title>
        <authorList>
            <person name="Goeker M."/>
        </authorList>
    </citation>
    <scope>NUCLEOTIDE SEQUENCE [LARGE SCALE GENOMIC DNA]</scope>
    <source>
        <strain evidence="8 9">DSM 18401</strain>
    </source>
</reference>
<dbReference type="InterPro" id="IPR023271">
    <property type="entry name" value="Aquaporin-like"/>
</dbReference>
<keyword evidence="2 6" id="KW-0813">Transport</keyword>
<feature type="transmembrane region" description="Helical" evidence="7">
    <location>
        <begin position="166"/>
        <end position="187"/>
    </location>
</feature>
<evidence type="ECO:0000256" key="6">
    <source>
        <dbReference type="RuleBase" id="RU000477"/>
    </source>
</evidence>
<dbReference type="Pfam" id="PF00230">
    <property type="entry name" value="MIP"/>
    <property type="match status" value="1"/>
</dbReference>
<evidence type="ECO:0000256" key="1">
    <source>
        <dbReference type="ARBA" id="ARBA00004141"/>
    </source>
</evidence>
<comment type="subcellular location">
    <subcellularLocation>
        <location evidence="1">Membrane</location>
        <topology evidence="1">Multi-pass membrane protein</topology>
    </subcellularLocation>
</comment>
<evidence type="ECO:0000256" key="4">
    <source>
        <dbReference type="ARBA" id="ARBA00022989"/>
    </source>
</evidence>
<keyword evidence="3 6" id="KW-0812">Transmembrane</keyword>
<proteinExistence type="inferred from homology"/>
<evidence type="ECO:0000256" key="5">
    <source>
        <dbReference type="ARBA" id="ARBA00023136"/>
    </source>
</evidence>
<dbReference type="EMBL" id="SLVX01000001">
    <property type="protein sequence ID" value="TCN48630.1"/>
    <property type="molecule type" value="Genomic_DNA"/>
</dbReference>
<dbReference type="InterPro" id="IPR022357">
    <property type="entry name" value="MIP_CS"/>
</dbReference>
<keyword evidence="9" id="KW-1185">Reference proteome</keyword>
<feature type="transmembrane region" description="Helical" evidence="7">
    <location>
        <begin position="39"/>
        <end position="64"/>
    </location>
</feature>